<organism evidence="2 3">
    <name type="scientific">Acanthocheilonema viteae</name>
    <name type="common">Filarial nematode worm</name>
    <name type="synonym">Dipetalonema viteae</name>
    <dbReference type="NCBI Taxonomy" id="6277"/>
    <lineage>
        <taxon>Eukaryota</taxon>
        <taxon>Metazoa</taxon>
        <taxon>Ecdysozoa</taxon>
        <taxon>Nematoda</taxon>
        <taxon>Chromadorea</taxon>
        <taxon>Rhabditida</taxon>
        <taxon>Spirurina</taxon>
        <taxon>Spiruromorpha</taxon>
        <taxon>Filarioidea</taxon>
        <taxon>Onchocercidae</taxon>
        <taxon>Acanthocheilonema</taxon>
    </lineage>
</organism>
<dbReference type="AlphaFoldDB" id="A0A498S273"/>
<evidence type="ECO:0000313" key="2">
    <source>
        <dbReference type="EMBL" id="VBB27383.1"/>
    </source>
</evidence>
<evidence type="ECO:0008006" key="4">
    <source>
        <dbReference type="Google" id="ProtNLM"/>
    </source>
</evidence>
<keyword evidence="3" id="KW-1185">Reference proteome</keyword>
<feature type="coiled-coil region" evidence="1">
    <location>
        <begin position="26"/>
        <end position="74"/>
    </location>
</feature>
<dbReference type="EMBL" id="UPTC01000221">
    <property type="protein sequence ID" value="VBB27383.1"/>
    <property type="molecule type" value="Genomic_DNA"/>
</dbReference>
<evidence type="ECO:0000256" key="1">
    <source>
        <dbReference type="SAM" id="Coils"/>
    </source>
</evidence>
<name>A0A498S273_ACAVI</name>
<proteinExistence type="predicted"/>
<accession>A0A498S273</accession>
<evidence type="ECO:0000313" key="3">
    <source>
        <dbReference type="Proteomes" id="UP000276991"/>
    </source>
</evidence>
<sequence>MTTTNIDESNPTSFQFSNKLNTVRSNRSLVAANQQLRIQLAFAKAEIIRLQNEIVDLQKRITGLESTNDEERIEMIVTKRLQASSRTVQYMEKTKADFDRAANRLDHTLLSNNFDDGAIYAGECSQSITASLSCGTGDEIIGRRLQRPPTLEAVEEDICGEMDENEDAIFDRSLLIPISGDNFKRSPNDRISSRNSRRETFFVKKEPIEFENNVETSFTEEFFPERNQTVSPLSVQNHEDPPAIAVITEPITPTTISLPKTPTVFSKLETSTSSSRSKSFKSRILHDENMRAKNSQIRKSEVITHNGKKRKISINEIPKKCKKSSENNAEFTKEISKLLLTPASTSSTGILSIANLNEGVRCKRAAAAKISSFKEPNLVTKMRNPNVN</sequence>
<protein>
    <recommendedName>
        <fullName evidence="4">Shugoshin C-terminal domain-containing protein</fullName>
    </recommendedName>
</protein>
<keyword evidence="1" id="KW-0175">Coiled coil</keyword>
<dbReference type="Proteomes" id="UP000276991">
    <property type="component" value="Unassembled WGS sequence"/>
</dbReference>
<dbReference type="OrthoDB" id="5851612at2759"/>
<reference evidence="2 3" key="1">
    <citation type="submission" date="2018-08" db="EMBL/GenBank/DDBJ databases">
        <authorList>
            <person name="Laetsch R D."/>
            <person name="Stevens L."/>
            <person name="Kumar S."/>
            <person name="Blaxter L. M."/>
        </authorList>
    </citation>
    <scope>NUCLEOTIDE SEQUENCE [LARGE SCALE GENOMIC DNA]</scope>
</reference>
<gene>
    <name evidence="2" type="ORF">NAV_LOCUS2213</name>
</gene>